<dbReference type="RefSeq" id="WP_181558232.1">
    <property type="nucleotide sequence ID" value="NZ_JACHWI010000006.1"/>
</dbReference>
<dbReference type="SUPFAM" id="SSF51338">
    <property type="entry name" value="Composite domain of metallo-dependent hydrolases"/>
    <property type="match status" value="1"/>
</dbReference>
<evidence type="ECO:0000259" key="2">
    <source>
        <dbReference type="Pfam" id="PF01979"/>
    </source>
</evidence>
<comment type="caution">
    <text evidence="3">The sequence shown here is derived from an EMBL/GenBank/DDBJ whole genome shotgun (WGS) entry which is preliminary data.</text>
</comment>
<sequence>MTRLITAPLGFVGDEWSADVAIAVDGDLIVAAGPASAVAAGYPGADVEAWADRAIVPGGVNGHGHTFQALIRGFGDDLRFADWMGRLVHPTAAGLDRDAIKLAARYDFAEMLRMGITTAVEFFYLHDGGNDNALAIIEAAHEVGLRAVLARCMFDADPGPPRYQESPALFEKNFRELRAAVADDPLIDVHPAPHSVLGAGPEMLELGAGLGAEFDVPVHVHLADSQGEVDASLARFGATPIGRMAALGVLDERTLAVHAVRVDDADLALLAAHGSTVVHNPSANAFLGGGIAPVRRMLDLDIPVCLGTDAGGANSRQSLFEEMRMAALLAKAIGRDGTALTATGALRLGTSAGGRALRLPVGVLAPGYRADLVGLDLTAPSLRPRRTVTQNVVYSMLPEAVERVVVGGRTVVRDGRVLTVDLQEIGAAVDRLTAAWTPLTGTHPTDTVLS</sequence>
<gene>
    <name evidence="3" type="ORF">B0I29_12716</name>
</gene>
<dbReference type="EMBL" id="QLMJ01000027">
    <property type="protein sequence ID" value="RAK26426.1"/>
    <property type="molecule type" value="Genomic_DNA"/>
</dbReference>
<dbReference type="SUPFAM" id="SSF51556">
    <property type="entry name" value="Metallo-dependent hydrolases"/>
    <property type="match status" value="1"/>
</dbReference>
<dbReference type="Pfam" id="PF01979">
    <property type="entry name" value="Amidohydro_1"/>
    <property type="match status" value="1"/>
</dbReference>
<dbReference type="PANTHER" id="PTHR43794">
    <property type="entry name" value="AMINOHYDROLASE SSNA-RELATED"/>
    <property type="match status" value="1"/>
</dbReference>
<dbReference type="Gene3D" id="2.30.40.10">
    <property type="entry name" value="Urease, subunit C, domain 1"/>
    <property type="match status" value="1"/>
</dbReference>
<feature type="domain" description="Amidohydrolase-related" evidence="2">
    <location>
        <begin position="55"/>
        <end position="411"/>
    </location>
</feature>
<dbReference type="AlphaFoldDB" id="A0A327Z6A5"/>
<dbReference type="PANTHER" id="PTHR43794:SF11">
    <property type="entry name" value="AMIDOHYDROLASE-RELATED DOMAIN-CONTAINING PROTEIN"/>
    <property type="match status" value="1"/>
</dbReference>
<dbReference type="InterPro" id="IPR032466">
    <property type="entry name" value="Metal_Hydrolase"/>
</dbReference>
<organism evidence="3 4">
    <name type="scientific">Actinoplanes lutulentus</name>
    <dbReference type="NCBI Taxonomy" id="1287878"/>
    <lineage>
        <taxon>Bacteria</taxon>
        <taxon>Bacillati</taxon>
        <taxon>Actinomycetota</taxon>
        <taxon>Actinomycetes</taxon>
        <taxon>Micromonosporales</taxon>
        <taxon>Micromonosporaceae</taxon>
        <taxon>Actinoplanes</taxon>
    </lineage>
</organism>
<evidence type="ECO:0000256" key="1">
    <source>
        <dbReference type="ARBA" id="ARBA00022801"/>
    </source>
</evidence>
<evidence type="ECO:0000313" key="4">
    <source>
        <dbReference type="Proteomes" id="UP000249341"/>
    </source>
</evidence>
<dbReference type="InterPro" id="IPR006680">
    <property type="entry name" value="Amidohydro-rel"/>
</dbReference>
<dbReference type="Proteomes" id="UP000249341">
    <property type="component" value="Unassembled WGS sequence"/>
</dbReference>
<proteinExistence type="predicted"/>
<dbReference type="InterPro" id="IPR050287">
    <property type="entry name" value="MTA/SAH_deaminase"/>
</dbReference>
<accession>A0A327Z6A5</accession>
<keyword evidence="1" id="KW-0378">Hydrolase</keyword>
<keyword evidence="4" id="KW-1185">Reference proteome</keyword>
<evidence type="ECO:0000313" key="3">
    <source>
        <dbReference type="EMBL" id="RAK26426.1"/>
    </source>
</evidence>
<dbReference type="InterPro" id="IPR011059">
    <property type="entry name" value="Metal-dep_hydrolase_composite"/>
</dbReference>
<reference evidence="3 4" key="1">
    <citation type="submission" date="2018-06" db="EMBL/GenBank/DDBJ databases">
        <title>Genomic Encyclopedia of Type Strains, Phase III (KMG-III): the genomes of soil and plant-associated and newly described type strains.</title>
        <authorList>
            <person name="Whitman W."/>
        </authorList>
    </citation>
    <scope>NUCLEOTIDE SEQUENCE [LARGE SCALE GENOMIC DNA]</scope>
    <source>
        <strain evidence="3 4">CGMCC 4.7090</strain>
    </source>
</reference>
<name>A0A327Z6A5_9ACTN</name>
<protein>
    <submittedName>
        <fullName evidence="3">5-methylthioadenosine/S-adenosylhomocysteine deaminase</fullName>
    </submittedName>
</protein>
<dbReference type="Gene3D" id="3.20.20.140">
    <property type="entry name" value="Metal-dependent hydrolases"/>
    <property type="match status" value="1"/>
</dbReference>
<dbReference type="GO" id="GO:0016810">
    <property type="term" value="F:hydrolase activity, acting on carbon-nitrogen (but not peptide) bonds"/>
    <property type="evidence" value="ECO:0007669"/>
    <property type="project" value="InterPro"/>
</dbReference>